<feature type="transmembrane region" description="Helical" evidence="6">
    <location>
        <begin position="665"/>
        <end position="687"/>
    </location>
</feature>
<dbReference type="Gene3D" id="1.20.1110.10">
    <property type="entry name" value="Calcium-transporting ATPase, transmembrane domain"/>
    <property type="match status" value="1"/>
</dbReference>
<dbReference type="InterPro" id="IPR023299">
    <property type="entry name" value="ATPase_P-typ_cyto_dom_N"/>
</dbReference>
<dbReference type="InterPro" id="IPR023298">
    <property type="entry name" value="ATPase_P-typ_TM_dom_sf"/>
</dbReference>
<dbReference type="InterPro" id="IPR044492">
    <property type="entry name" value="P_typ_ATPase_HD_dom"/>
</dbReference>
<dbReference type="InterPro" id="IPR018303">
    <property type="entry name" value="ATPase_P-typ_P_site"/>
</dbReference>
<keyword evidence="5 6" id="KW-0472">Membrane</keyword>
<dbReference type="InterPro" id="IPR023214">
    <property type="entry name" value="HAD_sf"/>
</dbReference>
<feature type="transmembrane region" description="Helical" evidence="6">
    <location>
        <begin position="635"/>
        <end position="653"/>
    </location>
</feature>
<evidence type="ECO:0000256" key="4">
    <source>
        <dbReference type="ARBA" id="ARBA00022989"/>
    </source>
</evidence>
<comment type="subcellular location">
    <subcellularLocation>
        <location evidence="1">Cell membrane</location>
        <topology evidence="1">Multi-pass membrane protein</topology>
    </subcellularLocation>
</comment>
<dbReference type="SFLD" id="SFLDS00003">
    <property type="entry name" value="Haloacid_Dehalogenase"/>
    <property type="match status" value="1"/>
</dbReference>
<dbReference type="PANTHER" id="PTHR42861">
    <property type="entry name" value="CALCIUM-TRANSPORTING ATPASE"/>
    <property type="match status" value="1"/>
</dbReference>
<dbReference type="GO" id="GO:0005886">
    <property type="term" value="C:plasma membrane"/>
    <property type="evidence" value="ECO:0007669"/>
    <property type="project" value="UniProtKB-SubCell"/>
</dbReference>
<organism evidence="8 9">
    <name type="scientific">Scrofimicrobium canadense</name>
    <dbReference type="NCBI Taxonomy" id="2652290"/>
    <lineage>
        <taxon>Bacteria</taxon>
        <taxon>Bacillati</taxon>
        <taxon>Actinomycetota</taxon>
        <taxon>Actinomycetes</taxon>
        <taxon>Actinomycetales</taxon>
        <taxon>Actinomycetaceae</taxon>
        <taxon>Scrofimicrobium</taxon>
    </lineage>
</organism>
<dbReference type="PRINTS" id="PR00119">
    <property type="entry name" value="CATATPASE"/>
</dbReference>
<feature type="transmembrane region" description="Helical" evidence="6">
    <location>
        <begin position="753"/>
        <end position="773"/>
    </location>
</feature>
<feature type="transmembrane region" description="Helical" evidence="6">
    <location>
        <begin position="243"/>
        <end position="263"/>
    </location>
</feature>
<dbReference type="SFLD" id="SFLDF00027">
    <property type="entry name" value="p-type_atpase"/>
    <property type="match status" value="1"/>
</dbReference>
<dbReference type="PRINTS" id="PR00120">
    <property type="entry name" value="HATPASE"/>
</dbReference>
<feature type="transmembrane region" description="Helical" evidence="6">
    <location>
        <begin position="67"/>
        <end position="85"/>
    </location>
</feature>
<dbReference type="GO" id="GO:0016887">
    <property type="term" value="F:ATP hydrolysis activity"/>
    <property type="evidence" value="ECO:0007669"/>
    <property type="project" value="InterPro"/>
</dbReference>
<feature type="transmembrane region" description="Helical" evidence="6">
    <location>
        <begin position="214"/>
        <end position="231"/>
    </location>
</feature>
<accession>A0A6N7W6X7</accession>
<dbReference type="PROSITE" id="PS00154">
    <property type="entry name" value="ATPASE_E1_E2"/>
    <property type="match status" value="1"/>
</dbReference>
<dbReference type="RefSeq" id="WP_154543906.1">
    <property type="nucleotide sequence ID" value="NZ_VULO01000004.1"/>
</dbReference>
<dbReference type="InterPro" id="IPR001757">
    <property type="entry name" value="P_typ_ATPase"/>
</dbReference>
<dbReference type="GO" id="GO:0005524">
    <property type="term" value="F:ATP binding"/>
    <property type="evidence" value="ECO:0007669"/>
    <property type="project" value="InterPro"/>
</dbReference>
<dbReference type="Proteomes" id="UP000470875">
    <property type="component" value="Unassembled WGS sequence"/>
</dbReference>
<dbReference type="InterPro" id="IPR059000">
    <property type="entry name" value="ATPase_P-type_domA"/>
</dbReference>
<evidence type="ECO:0000256" key="2">
    <source>
        <dbReference type="ARBA" id="ARBA00022692"/>
    </source>
</evidence>
<dbReference type="SUPFAM" id="SSF81660">
    <property type="entry name" value="Metal cation-transporting ATPase, ATP-binding domain N"/>
    <property type="match status" value="1"/>
</dbReference>
<reference evidence="8 9" key="1">
    <citation type="submission" date="2019-08" db="EMBL/GenBank/DDBJ databases">
        <title>In-depth cultivation of the pig gut microbiome towards novel bacterial diversity and tailored functional studies.</title>
        <authorList>
            <person name="Wylensek D."/>
            <person name="Hitch T.C.A."/>
            <person name="Clavel T."/>
        </authorList>
    </citation>
    <scope>NUCLEOTIDE SEQUENCE [LARGE SCALE GENOMIC DNA]</scope>
    <source>
        <strain evidence="8 9">WB03_NA08</strain>
    </source>
</reference>
<proteinExistence type="predicted"/>
<name>A0A6N7W6X7_9ACTO</name>
<evidence type="ECO:0000256" key="3">
    <source>
        <dbReference type="ARBA" id="ARBA00022967"/>
    </source>
</evidence>
<dbReference type="EMBL" id="VULO01000004">
    <property type="protein sequence ID" value="MSS83986.1"/>
    <property type="molecule type" value="Genomic_DNA"/>
</dbReference>
<feature type="domain" description="P-type ATPase A" evidence="7">
    <location>
        <begin position="98"/>
        <end position="196"/>
    </location>
</feature>
<gene>
    <name evidence="8" type="ORF">FYJ24_04235</name>
</gene>
<dbReference type="AlphaFoldDB" id="A0A6N7W6X7"/>
<dbReference type="Gene3D" id="3.40.50.1000">
    <property type="entry name" value="HAD superfamily/HAD-like"/>
    <property type="match status" value="1"/>
</dbReference>
<feature type="transmembrane region" description="Helical" evidence="6">
    <location>
        <begin position="39"/>
        <end position="61"/>
    </location>
</feature>
<keyword evidence="9" id="KW-1185">Reference proteome</keyword>
<dbReference type="NCBIfam" id="TIGR01494">
    <property type="entry name" value="ATPase_P-type"/>
    <property type="match status" value="2"/>
</dbReference>
<evidence type="ECO:0000256" key="5">
    <source>
        <dbReference type="ARBA" id="ARBA00023136"/>
    </source>
</evidence>
<sequence length="785" mass="83557">MTSSQEAIGLTQAEVDAAHQAGQTNYVPRTTSRSISEIFRANVFTVFNAILTAAVIAVLVAGDPRDAVFGLVMVINAVIGILSELRSKRTLDSVAVLESPQSTVWRDGKEQTIDSTDLVIGDAVSLALGDQVPADGKIVRSAGLEIDESILTGESRPVHKSVDDKAMSGSAVVAGSGVMITEKVGKDSWAQQITAEAKKFSLATSEIQQAINSVLKVITIALPFVVGLLMWSQLRAEGGSPRVAIVLAVAGVVGMIPQGLVLLTSMNFGLAAATLARRGVLVQELPAVEILARVDELCLDKTGTITTGGIRGKEVIWDDKNGDSEGVGVLAYLTRDRANATAVAVQDLLGKLHVQPFEGGTEIPFSSSRKWSAIQTSAGKTWILGAPEILLSDNAAPWASDIVAQSSRAGNRTLCLSISDSPISQDMELPQERTPRAIIVLEEDIRSDAHATLDYFKDQGVHVRIISGDAPATVGTIAKNVGLRGPDGADPVIVDARTLPPIETPEFDAAIEQVQVFGRVTPEQKKGLVLSMQRAGHTVAMTGDGVNDALALKTADLGIAMGNGAPATKAVSRLVLMNSQFSVLPGVVAEGRRIIANMERVSALFLSKTTYAMLLAVVVSIFAWTYPFLPRHLTYIGWFTIGTPAFFLALAPNSQRYRPGFLRRTLSVAIPSGIIMGLAALGAYLVVGPSDKAGQSAATLTMIIAALWLLTLTARPLVPWRIALIVIMVLGAIVGVLIEPIRSFFALEWPNSQQWITIVCFALVACALIEVSFRLTQRWRDNNVA</sequence>
<feature type="transmembrane region" description="Helical" evidence="6">
    <location>
        <begin position="693"/>
        <end position="710"/>
    </location>
</feature>
<dbReference type="InterPro" id="IPR008250">
    <property type="entry name" value="ATPase_P-typ_transduc_dom_A_sf"/>
</dbReference>
<feature type="transmembrane region" description="Helical" evidence="6">
    <location>
        <begin position="610"/>
        <end position="629"/>
    </location>
</feature>
<dbReference type="SUPFAM" id="SSF81653">
    <property type="entry name" value="Calcium ATPase, transduction domain A"/>
    <property type="match status" value="1"/>
</dbReference>
<evidence type="ECO:0000313" key="9">
    <source>
        <dbReference type="Proteomes" id="UP000470875"/>
    </source>
</evidence>
<dbReference type="Gene3D" id="2.70.150.10">
    <property type="entry name" value="Calcium-transporting ATPase, cytoplasmic transduction domain A"/>
    <property type="match status" value="1"/>
</dbReference>
<comment type="caution">
    <text evidence="8">The sequence shown here is derived from an EMBL/GenBank/DDBJ whole genome shotgun (WGS) entry which is preliminary data.</text>
</comment>
<evidence type="ECO:0000256" key="6">
    <source>
        <dbReference type="SAM" id="Phobius"/>
    </source>
</evidence>
<protein>
    <submittedName>
        <fullName evidence="8">Cation-translocating P-type ATPase</fullName>
    </submittedName>
</protein>
<keyword evidence="2 6" id="KW-0812">Transmembrane</keyword>
<keyword evidence="3" id="KW-1278">Translocase</keyword>
<dbReference type="SFLD" id="SFLDG00002">
    <property type="entry name" value="C1.7:_P-type_atpase_like"/>
    <property type="match status" value="1"/>
</dbReference>
<dbReference type="Pfam" id="PF00702">
    <property type="entry name" value="Hydrolase"/>
    <property type="match status" value="1"/>
</dbReference>
<dbReference type="Gene3D" id="3.40.1110.10">
    <property type="entry name" value="Calcium-transporting ATPase, cytoplasmic domain N"/>
    <property type="match status" value="1"/>
</dbReference>
<dbReference type="InterPro" id="IPR036412">
    <property type="entry name" value="HAD-like_sf"/>
</dbReference>
<dbReference type="SUPFAM" id="SSF81665">
    <property type="entry name" value="Calcium ATPase, transmembrane domain M"/>
    <property type="match status" value="1"/>
</dbReference>
<feature type="transmembrane region" description="Helical" evidence="6">
    <location>
        <begin position="722"/>
        <end position="741"/>
    </location>
</feature>
<evidence type="ECO:0000313" key="8">
    <source>
        <dbReference type="EMBL" id="MSS83986.1"/>
    </source>
</evidence>
<dbReference type="Pfam" id="PF00122">
    <property type="entry name" value="E1-E2_ATPase"/>
    <property type="match status" value="1"/>
</dbReference>
<dbReference type="SUPFAM" id="SSF56784">
    <property type="entry name" value="HAD-like"/>
    <property type="match status" value="1"/>
</dbReference>
<evidence type="ECO:0000256" key="1">
    <source>
        <dbReference type="ARBA" id="ARBA00004651"/>
    </source>
</evidence>
<keyword evidence="4 6" id="KW-1133">Transmembrane helix</keyword>
<evidence type="ECO:0000259" key="7">
    <source>
        <dbReference type="Pfam" id="PF00122"/>
    </source>
</evidence>